<evidence type="ECO:0000256" key="2">
    <source>
        <dbReference type="ARBA" id="ARBA00022679"/>
    </source>
</evidence>
<feature type="active site" evidence="6">
    <location>
        <position position="116"/>
    </location>
</feature>
<dbReference type="EC" id="2.1.1.37" evidence="8"/>
<dbReference type="PANTHER" id="PTHR10629:SF52">
    <property type="entry name" value="DNA (CYTOSINE-5)-METHYLTRANSFERASE 1"/>
    <property type="match status" value="1"/>
</dbReference>
<comment type="similarity">
    <text evidence="6 7">Belongs to the class I-like SAM-binding methyltransferase superfamily. C5-methyltransferase family.</text>
</comment>
<dbReference type="GO" id="GO:0003677">
    <property type="term" value="F:DNA binding"/>
    <property type="evidence" value="ECO:0007669"/>
    <property type="project" value="TreeGrafter"/>
</dbReference>
<proteinExistence type="inferred from homology"/>
<dbReference type="NCBIfam" id="TIGR00675">
    <property type="entry name" value="dcm"/>
    <property type="match status" value="1"/>
</dbReference>
<dbReference type="PRINTS" id="PR00105">
    <property type="entry name" value="C5METTRFRASE"/>
</dbReference>
<keyword evidence="4" id="KW-0680">Restriction system</keyword>
<evidence type="ECO:0000256" key="4">
    <source>
        <dbReference type="ARBA" id="ARBA00022747"/>
    </source>
</evidence>
<dbReference type="Pfam" id="PF00145">
    <property type="entry name" value="DNA_methylase"/>
    <property type="match status" value="1"/>
</dbReference>
<evidence type="ECO:0000256" key="8">
    <source>
        <dbReference type="RuleBase" id="RU000417"/>
    </source>
</evidence>
<dbReference type="Gene3D" id="3.90.120.10">
    <property type="entry name" value="DNA Methylase, subunit A, domain 2"/>
    <property type="match status" value="1"/>
</dbReference>
<gene>
    <name evidence="9" type="ORF">SAMN02745130_00095</name>
</gene>
<accession>A0A1T4VS08</accession>
<dbReference type="PANTHER" id="PTHR10629">
    <property type="entry name" value="CYTOSINE-SPECIFIC METHYLTRANSFERASE"/>
    <property type="match status" value="1"/>
</dbReference>
<dbReference type="RefSeq" id="WP_234975751.1">
    <property type="nucleotide sequence ID" value="NZ_FUYB01000001.1"/>
</dbReference>
<dbReference type="GO" id="GO:0044027">
    <property type="term" value="P:negative regulation of gene expression via chromosomal CpG island methylation"/>
    <property type="evidence" value="ECO:0007669"/>
    <property type="project" value="TreeGrafter"/>
</dbReference>
<dbReference type="InterPro" id="IPR029063">
    <property type="entry name" value="SAM-dependent_MTases_sf"/>
</dbReference>
<dbReference type="InterPro" id="IPR031303">
    <property type="entry name" value="C5_meth_CS"/>
</dbReference>
<name>A0A1T4VS08_9GAMM</name>
<dbReference type="SUPFAM" id="SSF53335">
    <property type="entry name" value="S-adenosyl-L-methionine-dependent methyltransferases"/>
    <property type="match status" value="1"/>
</dbReference>
<evidence type="ECO:0000313" key="10">
    <source>
        <dbReference type="Proteomes" id="UP000190460"/>
    </source>
</evidence>
<dbReference type="EMBL" id="FUYB01000001">
    <property type="protein sequence ID" value="SKA67709.1"/>
    <property type="molecule type" value="Genomic_DNA"/>
</dbReference>
<keyword evidence="3 6" id="KW-0949">S-adenosyl-L-methionine</keyword>
<dbReference type="PROSITE" id="PS51679">
    <property type="entry name" value="SAM_MT_C5"/>
    <property type="match status" value="1"/>
</dbReference>
<dbReference type="PROSITE" id="PS00095">
    <property type="entry name" value="C5_MTASE_2"/>
    <property type="match status" value="1"/>
</dbReference>
<sequence length="440" mass="49594">MKDFTFDRNEHIYTSTAFAELVKDAVRFFNGTPVHTLLPPGESVMKTLELFSGAGGLAKGLELAGFHHVKLVEFNKHACATLQANFGAEKVFAGDIRDFSYDGLNGVDIIAGGPPCQPFSLGGKHQADQDHRDMFPYAINAIRELQPKAFIFENVKGLLRSSFADYFEYIVLRLTFPDYKPKFGLDWQLHLQLLRKLRYETHQGLKYKVAYQLVNAADYGVSQSRERVFVVGIRDDLYVEWAFPAPTHSDSRLLWDKFVTGEYWEKHGLVHDQREQPNAAIQKQVNALKTRYGLFPPALKPWQTVRDALGHLPDPRSDHAIPDHLFRDGARVYPGHTGSDHDLPAKTLKAGGHGVPGGENMLRYRDGSVRYFTVHEAKLLQTFPTNFYIEGAWGEAMRQIGNAVPVKLAQPLGQQLKTLLAQKKVMSSVLREPISYQKAS</sequence>
<dbReference type="InterPro" id="IPR050390">
    <property type="entry name" value="C5-Methyltransferase"/>
</dbReference>
<evidence type="ECO:0000256" key="1">
    <source>
        <dbReference type="ARBA" id="ARBA00022603"/>
    </source>
</evidence>
<keyword evidence="10" id="KW-1185">Reference proteome</keyword>
<dbReference type="Proteomes" id="UP000190460">
    <property type="component" value="Unassembled WGS sequence"/>
</dbReference>
<evidence type="ECO:0000256" key="6">
    <source>
        <dbReference type="PROSITE-ProRule" id="PRU01016"/>
    </source>
</evidence>
<keyword evidence="1 6" id="KW-0489">Methyltransferase</keyword>
<evidence type="ECO:0000256" key="3">
    <source>
        <dbReference type="ARBA" id="ARBA00022691"/>
    </source>
</evidence>
<dbReference type="STRING" id="92487.SAMN02745130_00095"/>
<protein>
    <recommendedName>
        <fullName evidence="8">Cytosine-specific methyltransferase</fullName>
        <ecNumber evidence="8">2.1.1.37</ecNumber>
    </recommendedName>
</protein>
<dbReference type="InterPro" id="IPR001525">
    <property type="entry name" value="C5_MeTfrase"/>
</dbReference>
<dbReference type="AlphaFoldDB" id="A0A1T4VS08"/>
<dbReference type="Gene3D" id="3.40.50.150">
    <property type="entry name" value="Vaccinia Virus protein VP39"/>
    <property type="match status" value="1"/>
</dbReference>
<evidence type="ECO:0000313" key="9">
    <source>
        <dbReference type="EMBL" id="SKA67709.1"/>
    </source>
</evidence>
<dbReference type="InterPro" id="IPR018117">
    <property type="entry name" value="C5_DNA_meth_AS"/>
</dbReference>
<dbReference type="GO" id="GO:0009307">
    <property type="term" value="P:DNA restriction-modification system"/>
    <property type="evidence" value="ECO:0007669"/>
    <property type="project" value="UniProtKB-KW"/>
</dbReference>
<reference evidence="9 10" key="1">
    <citation type="submission" date="2017-02" db="EMBL/GenBank/DDBJ databases">
        <authorList>
            <person name="Peterson S.W."/>
        </authorList>
    </citation>
    <scope>NUCLEOTIDE SEQUENCE [LARGE SCALE GENOMIC DNA]</scope>
    <source>
        <strain evidence="9 10">ATCC 49788</strain>
    </source>
</reference>
<organism evidence="9 10">
    <name type="scientific">Thiothrix eikelboomii</name>
    <dbReference type="NCBI Taxonomy" id="92487"/>
    <lineage>
        <taxon>Bacteria</taxon>
        <taxon>Pseudomonadati</taxon>
        <taxon>Pseudomonadota</taxon>
        <taxon>Gammaproteobacteria</taxon>
        <taxon>Thiotrichales</taxon>
        <taxon>Thiotrichaceae</taxon>
        <taxon>Thiothrix</taxon>
    </lineage>
</organism>
<dbReference type="GO" id="GO:0032259">
    <property type="term" value="P:methylation"/>
    <property type="evidence" value="ECO:0007669"/>
    <property type="project" value="UniProtKB-KW"/>
</dbReference>
<keyword evidence="2 6" id="KW-0808">Transferase</keyword>
<dbReference type="PROSITE" id="PS00094">
    <property type="entry name" value="C5_MTASE_1"/>
    <property type="match status" value="1"/>
</dbReference>
<dbReference type="GO" id="GO:0003886">
    <property type="term" value="F:DNA (cytosine-5-)-methyltransferase activity"/>
    <property type="evidence" value="ECO:0007669"/>
    <property type="project" value="UniProtKB-EC"/>
</dbReference>
<comment type="catalytic activity">
    <reaction evidence="5 8">
        <text>a 2'-deoxycytidine in DNA + S-adenosyl-L-methionine = a 5-methyl-2'-deoxycytidine in DNA + S-adenosyl-L-homocysteine + H(+)</text>
        <dbReference type="Rhea" id="RHEA:13681"/>
        <dbReference type="Rhea" id="RHEA-COMP:11369"/>
        <dbReference type="Rhea" id="RHEA-COMP:11370"/>
        <dbReference type="ChEBI" id="CHEBI:15378"/>
        <dbReference type="ChEBI" id="CHEBI:57856"/>
        <dbReference type="ChEBI" id="CHEBI:59789"/>
        <dbReference type="ChEBI" id="CHEBI:85452"/>
        <dbReference type="ChEBI" id="CHEBI:85454"/>
        <dbReference type="EC" id="2.1.1.37"/>
    </reaction>
</comment>
<evidence type="ECO:0000256" key="5">
    <source>
        <dbReference type="ARBA" id="ARBA00047422"/>
    </source>
</evidence>
<evidence type="ECO:0000256" key="7">
    <source>
        <dbReference type="RuleBase" id="RU000416"/>
    </source>
</evidence>